<reference evidence="1" key="1">
    <citation type="submission" date="2021-05" db="EMBL/GenBank/DDBJ databases">
        <title>Energy efficiency and biological interactions define the core microbiome of deep oligotrophic groundwater.</title>
        <authorList>
            <person name="Mehrshad M."/>
            <person name="Lopez-Fernandez M."/>
            <person name="Bell E."/>
            <person name="Bernier-Latmani R."/>
            <person name="Bertilsson S."/>
            <person name="Dopson M."/>
        </authorList>
    </citation>
    <scope>NUCLEOTIDE SEQUENCE</scope>
    <source>
        <strain evidence="1">Modern_marine.mb.64</strain>
    </source>
</reference>
<accession>A0A948W5F5</accession>
<comment type="caution">
    <text evidence="1">The sequence shown here is derived from an EMBL/GenBank/DDBJ whole genome shotgun (WGS) entry which is preliminary data.</text>
</comment>
<evidence type="ECO:0000313" key="1">
    <source>
        <dbReference type="EMBL" id="MBU2689935.1"/>
    </source>
</evidence>
<evidence type="ECO:0000313" key="2">
    <source>
        <dbReference type="Proteomes" id="UP000777784"/>
    </source>
</evidence>
<dbReference type="Proteomes" id="UP000777784">
    <property type="component" value="Unassembled WGS sequence"/>
</dbReference>
<name>A0A948W5F5_UNCEI</name>
<protein>
    <submittedName>
        <fullName evidence="1">Uncharacterized protein</fullName>
    </submittedName>
</protein>
<dbReference type="AlphaFoldDB" id="A0A948W5F5"/>
<sequence length="1222" mass="136811">MKAESITERRVWNLLARSFYWKVPPDFVVRVLGTSEPAPPAPVRLQFFEVIVAAIFARLRPEYDWYVTPNLPDGGLDFVGQGRFLEDKELGIAAAITVGGQCKKRSRVNDVVAEVAGSLARMSSTINPTFFVVALSARLTQSRVDRARRILETTYQRHCHILDRRQIEGLMRDHLAVVDPILREGLSETEVWDVLKYFKGCCTKPSSDSLNAVVPAHVLAGVPFHIPLKVRSSLLASRGTRLWWKPKRGGKYGLPDESITLIGPIGADAEVGVECVVSSSADDPISAQVSIELISYSVGRVDLGEVIIGRLTDGSAERTQKIGLGQVQVVENVRPRFFDRPFRAALMKLSQEYNRVLARGVACVGVVGAGGSGKSRLCEEFSLEKRRRGSDVVQAKQAKTLDDPHRVLADLLIGLATASVPIGDPADRVIIAISQYDQNLANRASPAIRSIIGMNDRVSGTATEQAVLSSLLLLIFVRTRHAPLIIHLQDLHWCNAEVLLLLERLIWQLDMVRTTDGISSSDLANGVLFIFEGRVRESRSLGPKSWSTRTFEAFLGKLDCSIVSCPPFEPTDSLEFARRLFEDRHSAQRFIPTALLELQNSLVERIHRTAGGNPFHTLEQIQLLKERRVLGQNPETGLLYMIQPDREQPMLPETVFDSIELRWRYLRARKPELATLLWAASLLEDRMPVPLFRHLWRGIGPDLSLVEINAAEFLWTGDGEQGEVAFRHENYFQSLRRLEVAPQEQERVVEIYDKWFAQSPRLDPAGRFRWARILLASPAPDAGRVRSLLRSALNGARRRGDLSLVRRTLTTLLDFTWAGDAQSSLRMQSFLKCCDDEIELCRSLLSSDRMQAAHRIDRLRDRLHQRISNRGSRASRTLEGLQLRLLTAEVLRSQILFNDRQPARASEVAATAVRDIGAFSTEHATEEISAWQNLEMEALHSYAVALALGGKIALALEISERAVGIARQVATPLSLDVVSTHANILLAKEPETSESILRECLIHTDAETITQETQDTIAINLSMALLLLAHRSWTSDRSKALPKLAEATALLRPVFTSSFRVGRYPDAGAAALLLGIISALHDEDDEVSWFAQAVAAAARGRQMETLWRAHINLATSLYRQKRRAMESVRDHARAALEILEETISPYPRPDRSARFDLVRVPLAHAVRFLIQAGDDLGLAALERYPSLRSCFLDPENGILRQDRGGYRSHEWLRVEEWDYVIY</sequence>
<gene>
    <name evidence="1" type="ORF">KJ970_03340</name>
</gene>
<dbReference type="EMBL" id="JAHJDP010000020">
    <property type="protein sequence ID" value="MBU2689935.1"/>
    <property type="molecule type" value="Genomic_DNA"/>
</dbReference>
<organism evidence="1 2">
    <name type="scientific">Eiseniibacteriota bacterium</name>
    <dbReference type="NCBI Taxonomy" id="2212470"/>
    <lineage>
        <taxon>Bacteria</taxon>
        <taxon>Candidatus Eiseniibacteriota</taxon>
    </lineage>
</organism>
<proteinExistence type="predicted"/>